<dbReference type="Gene3D" id="1.20.1370.10">
    <property type="entry name" value="Hemocyanin, N-terminal domain"/>
    <property type="match status" value="1"/>
</dbReference>
<accession>A0A7R8YSW8</accession>
<keyword evidence="2" id="KW-0732">Signal</keyword>
<name>A0A7R8YSW8_HERIL</name>
<dbReference type="OMA" id="ALDMYTT"/>
<evidence type="ECO:0000259" key="4">
    <source>
        <dbReference type="Pfam" id="PF03722"/>
    </source>
</evidence>
<dbReference type="InterPro" id="IPR013788">
    <property type="entry name" value="Hemocyanin/hexamerin"/>
</dbReference>
<dbReference type="OrthoDB" id="6371642at2759"/>
<dbReference type="InterPro" id="IPR014756">
    <property type="entry name" value="Ig_E-set"/>
</dbReference>
<feature type="domain" description="Hemocyanin C-terminal" evidence="5">
    <location>
        <begin position="548"/>
        <end position="805"/>
    </location>
</feature>
<dbReference type="Pfam" id="PF03723">
    <property type="entry name" value="Hemocyanin_C"/>
    <property type="match status" value="1"/>
</dbReference>
<dbReference type="InterPro" id="IPR037020">
    <property type="entry name" value="Hemocyanin_C_sf"/>
</dbReference>
<dbReference type="PANTHER" id="PTHR11511:SF5">
    <property type="entry name" value="FAT-BODY PROTEIN 1-RELATED"/>
    <property type="match status" value="1"/>
</dbReference>
<evidence type="ECO:0000259" key="3">
    <source>
        <dbReference type="Pfam" id="PF00372"/>
    </source>
</evidence>
<dbReference type="InterPro" id="IPR036697">
    <property type="entry name" value="Hemocyanin_N_sf"/>
</dbReference>
<organism evidence="6 7">
    <name type="scientific">Hermetia illucens</name>
    <name type="common">Black soldier fly</name>
    <dbReference type="NCBI Taxonomy" id="343691"/>
    <lineage>
        <taxon>Eukaryota</taxon>
        <taxon>Metazoa</taxon>
        <taxon>Ecdysozoa</taxon>
        <taxon>Arthropoda</taxon>
        <taxon>Hexapoda</taxon>
        <taxon>Insecta</taxon>
        <taxon>Pterygota</taxon>
        <taxon>Neoptera</taxon>
        <taxon>Endopterygota</taxon>
        <taxon>Diptera</taxon>
        <taxon>Brachycera</taxon>
        <taxon>Stratiomyomorpha</taxon>
        <taxon>Stratiomyidae</taxon>
        <taxon>Hermetiinae</taxon>
        <taxon>Hermetia</taxon>
    </lineage>
</organism>
<gene>
    <name evidence="6" type="ORF">HERILL_LOCUS4199</name>
</gene>
<dbReference type="InParanoid" id="A0A7R8YSW8"/>
<keyword evidence="7" id="KW-1185">Reference proteome</keyword>
<sequence length="833" mass="96532">MKVLVLLFALVAFASAWLGRDVNDWKRDRYLYDVGLGDHEYGKAWGDTVDYGVNKHIQNFDDSREKLFGVGVDTDNKYTHHPLANILRGNTQESIENIYDDTHVKDRLYDIDHTYKTYGRVKTVPNVDKKLVKYDDDLKARILGDKDLLIKQKLILDVLRNVYATWTTDEKDKDFARLVEGEVNYKNFDKVIDFFHLLKNKNVLLPRGQIFTIKNKIHVKQLRLLFNLFVYSKDFKVFRMNVLWARKYVNEEMFAYALIAAVLHRDDLVGVKLPAIYEIFPYKFHTSVTIDKALKLKDDLIFRNKDLIVLNKYTSDYVTLNDEGKLTYLTEDIGWNMYNFFFHMEFASWIGGKDFKLDIERRGEKYLYHIQQILARYYLERISHGLGDVKDILQWGVVKDGYNPLLTSFNGLPFTSRKNYYDISSTGNYELIDRIGDYGRRIRDAIDEGFCTATDGGIVDLKRWDGADILGNLIQGNVDSVNTKLYGGFIKNFFKLLGSGDLKNVDDFKLTTSVLEHHETVLRDPVTYQILKKITKLYYQLKDYLPSYKKDDLLLDGVRVVDVKTTPLVTYFDFFDVDITNIVGVDPLKYKTVDTVGGFDDVHKVTKDTIIRARHVRLNHKPFTITLDLNVDKPQKVVFRIFLGPKFDSDGKLLDLKKNRKNFVEIDKFTRDLTTGQVRIERNSRDLVYTVKDRTTFLDIYKKVLLNADVNSVIGMHVDEANCGFPDRLLLPKGWIGGLPLQLFVIVTKAKDVVKKDIHSSLMCGKNTLINEVDDLALGFPFDRPIDLTEFYTKNMLFKDVLVFHDIGDVTKVKDLDGRVVDSKDFVDIDNIK</sequence>
<dbReference type="InterPro" id="IPR000896">
    <property type="entry name" value="Hemocyanin/hexamerin_mid_dom"/>
</dbReference>
<evidence type="ECO:0000259" key="5">
    <source>
        <dbReference type="Pfam" id="PF03723"/>
    </source>
</evidence>
<dbReference type="Pfam" id="PF00372">
    <property type="entry name" value="Hemocyanin_M"/>
    <property type="match status" value="1"/>
</dbReference>
<dbReference type="Proteomes" id="UP000594454">
    <property type="component" value="Chromosome 2"/>
</dbReference>
<evidence type="ECO:0000256" key="1">
    <source>
        <dbReference type="ARBA" id="ARBA00022761"/>
    </source>
</evidence>
<evidence type="ECO:0000313" key="6">
    <source>
        <dbReference type="EMBL" id="CAD7081074.1"/>
    </source>
</evidence>
<feature type="domain" description="Hemocyanin N-terminal" evidence="4">
    <location>
        <begin position="149"/>
        <end position="268"/>
    </location>
</feature>
<dbReference type="Gene3D" id="2.60.40.1520">
    <property type="entry name" value="Hemocyanin, C-terminal domain"/>
    <property type="match status" value="1"/>
</dbReference>
<dbReference type="SUPFAM" id="SSF48050">
    <property type="entry name" value="Hemocyanin, N-terminal domain"/>
    <property type="match status" value="1"/>
</dbReference>
<dbReference type="GO" id="GO:0097009">
    <property type="term" value="P:energy homeostasis"/>
    <property type="evidence" value="ECO:0007669"/>
    <property type="project" value="UniProtKB-ARBA"/>
</dbReference>
<feature type="domain" description="Hemocyanin middle" evidence="3">
    <location>
        <begin position="275"/>
        <end position="538"/>
    </location>
</feature>
<protein>
    <submittedName>
        <fullName evidence="6">Uncharacterized protein</fullName>
    </submittedName>
</protein>
<dbReference type="GO" id="GO:0045735">
    <property type="term" value="F:nutrient reservoir activity"/>
    <property type="evidence" value="ECO:0007669"/>
    <property type="project" value="UniProtKB-KW"/>
</dbReference>
<dbReference type="PRINTS" id="PR00187">
    <property type="entry name" value="HAEMOCYANIN"/>
</dbReference>
<keyword evidence="1" id="KW-0758">Storage protein</keyword>
<feature type="chain" id="PRO_5030781566" evidence="2">
    <location>
        <begin position="17"/>
        <end position="833"/>
    </location>
</feature>
<dbReference type="InterPro" id="IPR005204">
    <property type="entry name" value="Hemocyanin_N"/>
</dbReference>
<evidence type="ECO:0000256" key="2">
    <source>
        <dbReference type="SAM" id="SignalP"/>
    </source>
</evidence>
<evidence type="ECO:0000313" key="7">
    <source>
        <dbReference type="Proteomes" id="UP000594454"/>
    </source>
</evidence>
<reference evidence="6 7" key="1">
    <citation type="submission" date="2020-11" db="EMBL/GenBank/DDBJ databases">
        <authorList>
            <person name="Wallbank WR R."/>
            <person name="Pardo Diaz C."/>
            <person name="Kozak K."/>
            <person name="Martin S."/>
            <person name="Jiggins C."/>
            <person name="Moest M."/>
            <person name="Warren A I."/>
            <person name="Generalovic N T."/>
            <person name="Byers J.R.P. K."/>
            <person name="Montejo-Kovacevich G."/>
            <person name="Yen C E."/>
        </authorList>
    </citation>
    <scope>NUCLEOTIDE SEQUENCE [LARGE SCALE GENOMIC DNA]</scope>
</reference>
<dbReference type="GO" id="GO:0005615">
    <property type="term" value="C:extracellular space"/>
    <property type="evidence" value="ECO:0007669"/>
    <property type="project" value="UniProtKB-ARBA"/>
</dbReference>
<dbReference type="AlphaFoldDB" id="A0A7R8YSW8"/>
<dbReference type="PANTHER" id="PTHR11511">
    <property type="entry name" value="LARVAL STORAGE PROTEIN/PHENOLOXIDASE"/>
    <property type="match status" value="1"/>
</dbReference>
<dbReference type="SUPFAM" id="SSF81296">
    <property type="entry name" value="E set domains"/>
    <property type="match status" value="1"/>
</dbReference>
<proteinExistence type="predicted"/>
<dbReference type="InterPro" id="IPR005203">
    <property type="entry name" value="Hemocyanin_C"/>
</dbReference>
<dbReference type="Pfam" id="PF03722">
    <property type="entry name" value="Hemocyanin_N"/>
    <property type="match status" value="1"/>
</dbReference>
<dbReference type="EMBL" id="LR899010">
    <property type="protein sequence ID" value="CAD7081074.1"/>
    <property type="molecule type" value="Genomic_DNA"/>
</dbReference>
<feature type="signal peptide" evidence="2">
    <location>
        <begin position="1"/>
        <end position="16"/>
    </location>
</feature>
<dbReference type="SUPFAM" id="SSF48056">
    <property type="entry name" value="Di-copper centre-containing domain"/>
    <property type="match status" value="1"/>
</dbReference>
<dbReference type="InterPro" id="IPR008922">
    <property type="entry name" value="Di-copper_centre_dom_sf"/>
</dbReference>
<dbReference type="Gene3D" id="1.10.1280.10">
    <property type="entry name" value="Di-copper center containing domain from catechol oxidase"/>
    <property type="match status" value="1"/>
</dbReference>